<evidence type="ECO:0000256" key="1">
    <source>
        <dbReference type="ARBA" id="ARBA00010617"/>
    </source>
</evidence>
<accession>A0A246RLE7</accession>
<dbReference type="PANTHER" id="PTHR46696">
    <property type="entry name" value="P450, PUTATIVE (EUROFUNG)-RELATED"/>
    <property type="match status" value="1"/>
</dbReference>
<dbReference type="SUPFAM" id="SSF48264">
    <property type="entry name" value="Cytochrome P450"/>
    <property type="match status" value="1"/>
</dbReference>
<dbReference type="Pfam" id="PF00550">
    <property type="entry name" value="PP-binding"/>
    <property type="match status" value="1"/>
</dbReference>
<evidence type="ECO:0000256" key="3">
    <source>
        <dbReference type="SAM" id="MobiDB-lite"/>
    </source>
</evidence>
<comment type="similarity">
    <text evidence="1 2">Belongs to the cytochrome P450 family.</text>
</comment>
<keyword evidence="2" id="KW-0503">Monooxygenase</keyword>
<comment type="caution">
    <text evidence="5">The sequence shown here is derived from an EMBL/GenBank/DDBJ whole genome shotgun (WGS) entry which is preliminary data.</text>
</comment>
<reference evidence="5 6" key="1">
    <citation type="submission" date="2017-03" db="EMBL/GenBank/DDBJ databases">
        <title>Whole genome sequence of Micromonospora wenchangensis, isolated from mangrove soil.</title>
        <authorList>
            <person name="Yang H."/>
        </authorList>
    </citation>
    <scope>NUCLEOTIDE SEQUENCE [LARGE SCALE GENOMIC DNA]</scope>
    <source>
        <strain evidence="5 6">CCTCC AA 2012002</strain>
    </source>
</reference>
<sequence>MEELALIDLLERFGSTIYSDPHGCYSLLRSESPVQNVVLPDGRRCHLVLDHAGARLMLSSNSVSNQRPGSGDSHMLESDDPRHSMLRQTIAGTFSKSGIRAMTPAISHIVDQQLALLPEDEDVDLVPTLARVVPVLVTARLLGILPEDEPRLSRWTTEFLATDDGARRMAGARAELTDFISQIFEKRHPVDGNGLIGDLLARPRRSGVTDDDLIATITLLVVAGHEATVNLITNAIWCYLSFPHVAQALAAGTADVDDLIAETLRFQPPLTLSSSRYLTRDLELSGTALKGDGQLVIASFASANRDEAKYENPDLFLLGRRTAGHLGFGSGAHRCLGDGLAIAEARCVVGELIGRFPDMSHREETRWRPSCISRSQHSLVVRLDGGAPGSGTARGHQRESRPMQNSPEVTEQIRSIVLEVLHDSDGTTTEADLELDTDLRGYLGFDSLSIMYVLSTAEERFGVTLGDAELMTSTMSVRVLASYIEAALARQSTRTPTVNHPNAPVGEML</sequence>
<dbReference type="GO" id="GO:0005506">
    <property type="term" value="F:iron ion binding"/>
    <property type="evidence" value="ECO:0007669"/>
    <property type="project" value="InterPro"/>
</dbReference>
<dbReference type="PRINTS" id="PR00359">
    <property type="entry name" value="BP450"/>
</dbReference>
<dbReference type="Pfam" id="PF00067">
    <property type="entry name" value="p450"/>
    <property type="match status" value="1"/>
</dbReference>
<feature type="region of interest" description="Disordered" evidence="3">
    <location>
        <begin position="383"/>
        <end position="409"/>
    </location>
</feature>
<dbReference type="InterPro" id="IPR017972">
    <property type="entry name" value="Cyt_P450_CS"/>
</dbReference>
<dbReference type="InterPro" id="IPR036396">
    <property type="entry name" value="Cyt_P450_sf"/>
</dbReference>
<keyword evidence="2" id="KW-0479">Metal-binding</keyword>
<dbReference type="Proteomes" id="UP000197174">
    <property type="component" value="Unassembled WGS sequence"/>
</dbReference>
<dbReference type="PROSITE" id="PS50075">
    <property type="entry name" value="CARRIER"/>
    <property type="match status" value="1"/>
</dbReference>
<dbReference type="GO" id="GO:0016705">
    <property type="term" value="F:oxidoreductase activity, acting on paired donors, with incorporation or reduction of molecular oxygen"/>
    <property type="evidence" value="ECO:0007669"/>
    <property type="project" value="InterPro"/>
</dbReference>
<dbReference type="EMBL" id="MZMV01000022">
    <property type="protein sequence ID" value="OWV07082.1"/>
    <property type="molecule type" value="Genomic_DNA"/>
</dbReference>
<evidence type="ECO:0000259" key="4">
    <source>
        <dbReference type="PROSITE" id="PS50075"/>
    </source>
</evidence>
<dbReference type="Gene3D" id="1.10.1200.10">
    <property type="entry name" value="ACP-like"/>
    <property type="match status" value="1"/>
</dbReference>
<dbReference type="GO" id="GO:0020037">
    <property type="term" value="F:heme binding"/>
    <property type="evidence" value="ECO:0007669"/>
    <property type="project" value="InterPro"/>
</dbReference>
<dbReference type="GO" id="GO:0004497">
    <property type="term" value="F:monooxygenase activity"/>
    <property type="evidence" value="ECO:0007669"/>
    <property type="project" value="UniProtKB-KW"/>
</dbReference>
<keyword evidence="2" id="KW-0349">Heme</keyword>
<evidence type="ECO:0000313" key="5">
    <source>
        <dbReference type="EMBL" id="OWV07082.1"/>
    </source>
</evidence>
<evidence type="ECO:0000256" key="2">
    <source>
        <dbReference type="RuleBase" id="RU000461"/>
    </source>
</evidence>
<feature type="domain" description="Carrier" evidence="4">
    <location>
        <begin position="404"/>
        <end position="488"/>
    </location>
</feature>
<keyword evidence="2" id="KW-0408">Iron</keyword>
<proteinExistence type="inferred from homology"/>
<dbReference type="InterPro" id="IPR002397">
    <property type="entry name" value="Cyt_P450_B"/>
</dbReference>
<dbReference type="InterPro" id="IPR001128">
    <property type="entry name" value="Cyt_P450"/>
</dbReference>
<dbReference type="Gene3D" id="1.10.630.10">
    <property type="entry name" value="Cytochrome P450"/>
    <property type="match status" value="1"/>
</dbReference>
<dbReference type="InterPro" id="IPR009081">
    <property type="entry name" value="PP-bd_ACP"/>
</dbReference>
<dbReference type="PANTHER" id="PTHR46696:SF1">
    <property type="entry name" value="CYTOCHROME P450 YJIB-RELATED"/>
    <property type="match status" value="1"/>
</dbReference>
<keyword evidence="6" id="KW-1185">Reference proteome</keyword>
<dbReference type="AlphaFoldDB" id="A0A246RLE7"/>
<dbReference type="InterPro" id="IPR036736">
    <property type="entry name" value="ACP-like_sf"/>
</dbReference>
<dbReference type="PROSITE" id="PS00086">
    <property type="entry name" value="CYTOCHROME_P450"/>
    <property type="match status" value="1"/>
</dbReference>
<evidence type="ECO:0000313" key="6">
    <source>
        <dbReference type="Proteomes" id="UP000197174"/>
    </source>
</evidence>
<gene>
    <name evidence="5" type="ORF">B5D80_14950</name>
</gene>
<dbReference type="SUPFAM" id="SSF47336">
    <property type="entry name" value="ACP-like"/>
    <property type="match status" value="1"/>
</dbReference>
<name>A0A246RLE7_9ACTN</name>
<protein>
    <recommendedName>
        <fullName evidence="4">Carrier domain-containing protein</fullName>
    </recommendedName>
</protein>
<organism evidence="5 6">
    <name type="scientific">Micromonospora wenchangensis</name>
    <dbReference type="NCBI Taxonomy" id="1185415"/>
    <lineage>
        <taxon>Bacteria</taxon>
        <taxon>Bacillati</taxon>
        <taxon>Actinomycetota</taxon>
        <taxon>Actinomycetes</taxon>
        <taxon>Micromonosporales</taxon>
        <taxon>Micromonosporaceae</taxon>
        <taxon>Micromonospora</taxon>
    </lineage>
</organism>
<keyword evidence="2" id="KW-0560">Oxidoreductase</keyword>